<feature type="binding site" evidence="8">
    <location>
        <position position="259"/>
    </location>
    <ligand>
        <name>L-histidine</name>
        <dbReference type="ChEBI" id="CHEBI:57595"/>
    </ligand>
</feature>
<dbReference type="RefSeq" id="WP_350344449.1">
    <property type="nucleotide sequence ID" value="NZ_CP158367.1"/>
</dbReference>
<dbReference type="Pfam" id="PF13393">
    <property type="entry name" value="tRNA-synt_His"/>
    <property type="match status" value="1"/>
</dbReference>
<evidence type="ECO:0000256" key="4">
    <source>
        <dbReference type="ARBA" id="ARBA00022840"/>
    </source>
</evidence>
<evidence type="ECO:0000256" key="3">
    <source>
        <dbReference type="ARBA" id="ARBA00022741"/>
    </source>
</evidence>
<dbReference type="GO" id="GO:0005524">
    <property type="term" value="F:ATP binding"/>
    <property type="evidence" value="ECO:0007669"/>
    <property type="project" value="UniProtKB-UniRule"/>
</dbReference>
<dbReference type="GO" id="GO:0005737">
    <property type="term" value="C:cytoplasm"/>
    <property type="evidence" value="ECO:0007669"/>
    <property type="project" value="UniProtKB-SubCell"/>
</dbReference>
<evidence type="ECO:0000313" key="10">
    <source>
        <dbReference type="EMBL" id="XBX75709.1"/>
    </source>
</evidence>
<dbReference type="EMBL" id="CP158367">
    <property type="protein sequence ID" value="XBX75709.1"/>
    <property type="molecule type" value="Genomic_DNA"/>
</dbReference>
<dbReference type="InterPro" id="IPR015807">
    <property type="entry name" value="His-tRNA-ligase"/>
</dbReference>
<reference evidence="10" key="1">
    <citation type="journal article" date="2013" name="Extremophiles">
        <title>Proteinivorax tanatarense gen. nov., sp. nov., an anaerobic, haloalkaliphilic, proteolytic bacterium isolated from a decaying algal bloom, and proposal of Proteinivoraceae fam. nov.</title>
        <authorList>
            <person name="Kevbrin V."/>
            <person name="Boltyanskaya Y."/>
            <person name="Zhilina T."/>
            <person name="Kolganova T."/>
            <person name="Lavrentjeva E."/>
            <person name="Kuznetsov B."/>
        </authorList>
    </citation>
    <scope>NUCLEOTIDE SEQUENCE</scope>
    <source>
        <strain evidence="10">Z-910T</strain>
    </source>
</reference>
<dbReference type="EC" id="6.1.1.21" evidence="7"/>
<dbReference type="PANTHER" id="PTHR43707:SF1">
    <property type="entry name" value="HISTIDINE--TRNA LIGASE, MITOCHONDRIAL-RELATED"/>
    <property type="match status" value="1"/>
</dbReference>
<dbReference type="GO" id="GO:0004821">
    <property type="term" value="F:histidine-tRNA ligase activity"/>
    <property type="evidence" value="ECO:0007669"/>
    <property type="project" value="UniProtKB-UniRule"/>
</dbReference>
<comment type="similarity">
    <text evidence="1 7">Belongs to the class-II aminoacyl-tRNA synthetase family.</text>
</comment>
<keyword evidence="2 7" id="KW-0963">Cytoplasm</keyword>
<feature type="binding site" evidence="8">
    <location>
        <begin position="263"/>
        <end position="264"/>
    </location>
    <ligand>
        <name>L-histidine</name>
        <dbReference type="ChEBI" id="CHEBI:57595"/>
    </ligand>
</feature>
<protein>
    <recommendedName>
        <fullName evidence="7">Histidine--tRNA ligase</fullName>
        <ecNumber evidence="7">6.1.1.21</ecNumber>
    </recommendedName>
    <alternativeName>
        <fullName evidence="7">Histidyl-tRNA synthetase</fullName>
        <shortName evidence="7">HisRS</shortName>
    </alternativeName>
</protein>
<dbReference type="Gene3D" id="3.30.930.10">
    <property type="entry name" value="Bira Bifunctional Protein, Domain 2"/>
    <property type="match status" value="1"/>
</dbReference>
<comment type="catalytic activity">
    <reaction evidence="6 7">
        <text>tRNA(His) + L-histidine + ATP = L-histidyl-tRNA(His) + AMP + diphosphate + H(+)</text>
        <dbReference type="Rhea" id="RHEA:17313"/>
        <dbReference type="Rhea" id="RHEA-COMP:9665"/>
        <dbReference type="Rhea" id="RHEA-COMP:9689"/>
        <dbReference type="ChEBI" id="CHEBI:15378"/>
        <dbReference type="ChEBI" id="CHEBI:30616"/>
        <dbReference type="ChEBI" id="CHEBI:33019"/>
        <dbReference type="ChEBI" id="CHEBI:57595"/>
        <dbReference type="ChEBI" id="CHEBI:78442"/>
        <dbReference type="ChEBI" id="CHEBI:78527"/>
        <dbReference type="ChEBI" id="CHEBI:456215"/>
        <dbReference type="EC" id="6.1.1.21"/>
    </reaction>
</comment>
<dbReference type="AlphaFoldDB" id="A0AAU7VNJ2"/>
<dbReference type="PANTHER" id="PTHR43707">
    <property type="entry name" value="HISTIDYL-TRNA SYNTHETASE"/>
    <property type="match status" value="1"/>
</dbReference>
<evidence type="ECO:0000256" key="8">
    <source>
        <dbReference type="PIRSR" id="PIRSR001549-1"/>
    </source>
</evidence>
<dbReference type="GO" id="GO:0016740">
    <property type="term" value="F:transferase activity"/>
    <property type="evidence" value="ECO:0007669"/>
    <property type="project" value="UniProtKB-ARBA"/>
</dbReference>
<dbReference type="NCBIfam" id="TIGR00442">
    <property type="entry name" value="hisS"/>
    <property type="match status" value="1"/>
</dbReference>
<accession>A0AAU7VNJ2</accession>
<keyword evidence="4 7" id="KW-0067">ATP-binding</keyword>
<keyword evidence="7" id="KW-0648">Protein biosynthesis</keyword>
<feature type="domain" description="Aminoacyl-transfer RNA synthetases class-II family profile" evidence="9">
    <location>
        <begin position="1"/>
        <end position="319"/>
    </location>
</feature>
<dbReference type="HAMAP" id="MF_00127">
    <property type="entry name" value="His_tRNA_synth"/>
    <property type="match status" value="1"/>
</dbReference>
<dbReference type="GO" id="GO:0006427">
    <property type="term" value="P:histidyl-tRNA aminoacylation"/>
    <property type="evidence" value="ECO:0007669"/>
    <property type="project" value="UniProtKB-UniRule"/>
</dbReference>
<evidence type="ECO:0000256" key="6">
    <source>
        <dbReference type="ARBA" id="ARBA00047639"/>
    </source>
</evidence>
<comment type="subcellular location">
    <subcellularLocation>
        <location evidence="7">Cytoplasm</location>
    </subcellularLocation>
</comment>
<dbReference type="SUPFAM" id="SSF52954">
    <property type="entry name" value="Class II aaRS ABD-related"/>
    <property type="match status" value="1"/>
</dbReference>
<gene>
    <name evidence="7 10" type="primary">hisS</name>
    <name evidence="10" type="ORF">PRVXT_000863</name>
</gene>
<feature type="binding site" evidence="8">
    <location>
        <begin position="81"/>
        <end position="83"/>
    </location>
    <ligand>
        <name>L-histidine</name>
        <dbReference type="ChEBI" id="CHEBI:57595"/>
    </ligand>
</feature>
<evidence type="ECO:0000256" key="1">
    <source>
        <dbReference type="ARBA" id="ARBA00008226"/>
    </source>
</evidence>
<dbReference type="InterPro" id="IPR036621">
    <property type="entry name" value="Anticodon-bd_dom_sf"/>
</dbReference>
<dbReference type="GO" id="GO:0140096">
    <property type="term" value="F:catalytic activity, acting on a protein"/>
    <property type="evidence" value="ECO:0007669"/>
    <property type="project" value="UniProtKB-ARBA"/>
</dbReference>
<dbReference type="InterPro" id="IPR004516">
    <property type="entry name" value="HisRS/HisZ"/>
</dbReference>
<proteinExistence type="inferred from homology"/>
<dbReference type="PIRSF" id="PIRSF001549">
    <property type="entry name" value="His-tRNA_synth"/>
    <property type="match status" value="1"/>
</dbReference>
<keyword evidence="7 10" id="KW-0436">Ligase</keyword>
<dbReference type="InterPro" id="IPR004154">
    <property type="entry name" value="Anticodon-bd"/>
</dbReference>
<keyword evidence="5 7" id="KW-0030">Aminoacyl-tRNA synthetase</keyword>
<dbReference type="InterPro" id="IPR045864">
    <property type="entry name" value="aa-tRNA-synth_II/BPL/LPL"/>
</dbReference>
<feature type="binding site" evidence="8">
    <location>
        <position position="126"/>
    </location>
    <ligand>
        <name>L-histidine</name>
        <dbReference type="ChEBI" id="CHEBI:57595"/>
    </ligand>
</feature>
<evidence type="ECO:0000256" key="5">
    <source>
        <dbReference type="ARBA" id="ARBA00023146"/>
    </source>
</evidence>
<dbReference type="PROSITE" id="PS50862">
    <property type="entry name" value="AA_TRNA_LIGASE_II"/>
    <property type="match status" value="1"/>
</dbReference>
<dbReference type="InterPro" id="IPR041715">
    <property type="entry name" value="HisRS-like_core"/>
</dbReference>
<name>A0AAU7VNJ2_9FIRM</name>
<keyword evidence="3 7" id="KW-0547">Nucleotide-binding</keyword>
<feature type="binding site" evidence="8">
    <location>
        <position position="112"/>
    </location>
    <ligand>
        <name>L-histidine</name>
        <dbReference type="ChEBI" id="CHEBI:57595"/>
    </ligand>
</feature>
<comment type="subunit">
    <text evidence="7">Homodimer.</text>
</comment>
<dbReference type="CDD" id="cd00773">
    <property type="entry name" value="HisRS-like_core"/>
    <property type="match status" value="1"/>
</dbReference>
<dbReference type="InterPro" id="IPR006195">
    <property type="entry name" value="aa-tRNA-synth_II"/>
</dbReference>
<dbReference type="Gene3D" id="3.40.50.800">
    <property type="entry name" value="Anticodon-binding domain"/>
    <property type="match status" value="1"/>
</dbReference>
<dbReference type="Pfam" id="PF03129">
    <property type="entry name" value="HGTP_anticodon"/>
    <property type="match status" value="1"/>
</dbReference>
<evidence type="ECO:0000259" key="9">
    <source>
        <dbReference type="PROSITE" id="PS50862"/>
    </source>
</evidence>
<reference evidence="10" key="2">
    <citation type="submission" date="2024-06" db="EMBL/GenBank/DDBJ databases">
        <authorList>
            <person name="Petrova K.O."/>
            <person name="Toshchakov S.V."/>
            <person name="Boltjanskaja Y.V."/>
            <person name="Kevbrin V."/>
        </authorList>
    </citation>
    <scope>NUCLEOTIDE SEQUENCE</scope>
    <source>
        <strain evidence="10">Z-910T</strain>
    </source>
</reference>
<organism evidence="10">
    <name type="scientific">Proteinivorax tanatarense</name>
    <dbReference type="NCBI Taxonomy" id="1260629"/>
    <lineage>
        <taxon>Bacteria</taxon>
        <taxon>Bacillati</taxon>
        <taxon>Bacillota</taxon>
        <taxon>Clostridia</taxon>
        <taxon>Eubacteriales</taxon>
        <taxon>Proteinivoracaceae</taxon>
        <taxon>Proteinivorax</taxon>
    </lineage>
</organism>
<evidence type="ECO:0000256" key="7">
    <source>
        <dbReference type="HAMAP-Rule" id="MF_00127"/>
    </source>
</evidence>
<feature type="binding site" evidence="8">
    <location>
        <position position="130"/>
    </location>
    <ligand>
        <name>L-histidine</name>
        <dbReference type="ChEBI" id="CHEBI:57595"/>
    </ligand>
</feature>
<dbReference type="SUPFAM" id="SSF55681">
    <property type="entry name" value="Class II aaRS and biotin synthetases"/>
    <property type="match status" value="1"/>
</dbReference>
<sequence length="423" mass="48421">MKYKVPRGTRDILGKEMLIWNKVNNSIEKLAKLNNYQKIETPVFEQTELFKRGVGETTDIVEKEMYTFDDKSQRSLTLRPEGTASVVRAFVENKLYGGRLPVKLFYNGPMFRYEKAQKGRYRQFYQFGIEALGSEEPSLDAEVIFIGWKLLMDVGIKAEEVKVHINSVGCKECRTKYKEKLVEYYQDKLNNVCSNCQTRLDKNPLRLLDCKNESCGKLAEQAPSIFDVICSNCNEHFEHVKVYLDIFKVPYVIDKRLVRGLDYYTQTAFEYRNQNATSTQDAFGGGGRYNGLVEELGGPLTPSIGLAMGLDRIVLALLEKEQPQDSLEFFVACMGDDGVNRYATEIMQLVREKGYSCDKDYGKRSFKAQMRLADKCNAKRAIIVGEEELNNKTLTLKNFNKGKQEIISLEQLKQQLERGSLSV</sequence>
<evidence type="ECO:0000256" key="2">
    <source>
        <dbReference type="ARBA" id="ARBA00022490"/>
    </source>
</evidence>